<dbReference type="Gene3D" id="3.40.50.1110">
    <property type="entry name" value="SGNH hydrolase"/>
    <property type="match status" value="1"/>
</dbReference>
<keyword evidence="1" id="KW-0732">Signal</keyword>
<feature type="signal peptide" evidence="1">
    <location>
        <begin position="1"/>
        <end position="29"/>
    </location>
</feature>
<dbReference type="RefSeq" id="WP_105048321.1">
    <property type="nucleotide sequence ID" value="NZ_CP150661.1"/>
</dbReference>
<gene>
    <name evidence="3" type="ORF">BTO14_05050</name>
</gene>
<dbReference type="InterPro" id="IPR051532">
    <property type="entry name" value="Ester_Hydrolysis_Enzymes"/>
</dbReference>
<dbReference type="AlphaFoldDB" id="A0A2P6CCN9"/>
<accession>A0A2P6CCN9</accession>
<reference evidence="3 4" key="1">
    <citation type="submission" date="2016-12" db="EMBL/GenBank/DDBJ databases">
        <title>Trade-off between light-utilization and light-protection in marine flavobacteria.</title>
        <authorList>
            <person name="Kumagai Y."/>
            <person name="Yoshizawa S."/>
            <person name="Kogure K."/>
            <person name="Iwasaki W."/>
        </authorList>
    </citation>
    <scope>NUCLEOTIDE SEQUENCE [LARGE SCALE GENOMIC DNA]</scope>
    <source>
        <strain evidence="3 4">KCTC 12100</strain>
    </source>
</reference>
<feature type="chain" id="PRO_5015181306" evidence="1">
    <location>
        <begin position="30"/>
        <end position="244"/>
    </location>
</feature>
<evidence type="ECO:0000313" key="3">
    <source>
        <dbReference type="EMBL" id="PQJ72662.1"/>
    </source>
</evidence>
<comment type="caution">
    <text evidence="3">The sequence shown here is derived from an EMBL/GenBank/DDBJ whole genome shotgun (WGS) entry which is preliminary data.</text>
</comment>
<dbReference type="Proteomes" id="UP000247345">
    <property type="component" value="Unassembled WGS sequence"/>
</dbReference>
<feature type="domain" description="SGNH hydrolase-type esterase" evidence="2">
    <location>
        <begin position="60"/>
        <end position="234"/>
    </location>
</feature>
<organism evidence="3 4">
    <name type="scientific">Polaribacter butkevichii</name>
    <dbReference type="NCBI Taxonomy" id="218490"/>
    <lineage>
        <taxon>Bacteria</taxon>
        <taxon>Pseudomonadati</taxon>
        <taxon>Bacteroidota</taxon>
        <taxon>Flavobacteriia</taxon>
        <taxon>Flavobacteriales</taxon>
        <taxon>Flavobacteriaceae</taxon>
    </lineage>
</organism>
<evidence type="ECO:0000259" key="2">
    <source>
        <dbReference type="Pfam" id="PF13472"/>
    </source>
</evidence>
<sequence>MVVLRFRYFITLCCVALFCGCTASRSLIAKDVDAYNYLSKVKQELLKKWPDNKTINIVFHGHSVPSGYFKTPNVNTLAAYPHLVLEKLKEKYPYAVINTIVTGIGGENSVKGVARFKNTVLNHKPDVLFIDYALNDRRVGLEKAKKAWEYMIVKALKNDILVILLTPSPDTRVDYNNPENELKQLTNQIRLLAKKYNVGLVDSYKAFEFLYSDSEELKKYMAQINHPNKKGHELIANEIIKYFE</sequence>
<dbReference type="PROSITE" id="PS51257">
    <property type="entry name" value="PROKAR_LIPOPROTEIN"/>
    <property type="match status" value="1"/>
</dbReference>
<dbReference type="EMBL" id="MSCK01000001">
    <property type="protein sequence ID" value="PQJ72662.1"/>
    <property type="molecule type" value="Genomic_DNA"/>
</dbReference>
<name>A0A2P6CCN9_9FLAO</name>
<dbReference type="Pfam" id="PF13472">
    <property type="entry name" value="Lipase_GDSL_2"/>
    <property type="match status" value="1"/>
</dbReference>
<dbReference type="InterPro" id="IPR013830">
    <property type="entry name" value="SGNH_hydro"/>
</dbReference>
<protein>
    <submittedName>
        <fullName evidence="3">Lipase</fullName>
    </submittedName>
</protein>
<dbReference type="GO" id="GO:0004622">
    <property type="term" value="F:phosphatidylcholine lysophospholipase activity"/>
    <property type="evidence" value="ECO:0007669"/>
    <property type="project" value="TreeGrafter"/>
</dbReference>
<dbReference type="InterPro" id="IPR036514">
    <property type="entry name" value="SGNH_hydro_sf"/>
</dbReference>
<keyword evidence="4" id="KW-1185">Reference proteome</keyword>
<evidence type="ECO:0000256" key="1">
    <source>
        <dbReference type="SAM" id="SignalP"/>
    </source>
</evidence>
<proteinExistence type="predicted"/>
<dbReference type="SUPFAM" id="SSF52266">
    <property type="entry name" value="SGNH hydrolase"/>
    <property type="match status" value="1"/>
</dbReference>
<dbReference type="PANTHER" id="PTHR30383:SF5">
    <property type="entry name" value="SGNH HYDROLASE-TYPE ESTERASE DOMAIN-CONTAINING PROTEIN"/>
    <property type="match status" value="1"/>
</dbReference>
<evidence type="ECO:0000313" key="4">
    <source>
        <dbReference type="Proteomes" id="UP000247345"/>
    </source>
</evidence>
<dbReference type="PANTHER" id="PTHR30383">
    <property type="entry name" value="THIOESTERASE 1/PROTEASE 1/LYSOPHOSPHOLIPASE L1"/>
    <property type="match status" value="1"/>
</dbReference>
<dbReference type="OrthoDB" id="9774205at2"/>